<sequence>MDIDLLKVDWKAGRVVEEELRFPAIFEDTAGWVILLPNEMLAASSKAEDDVLIAFGGLIGWIADAAQKAFARDALVKYDDGFEMQIIAADFSFSVPSRLVN</sequence>
<accession>A0A291MWK2</accession>
<gene>
    <name evidence="1" type="ORF">A6768_05140</name>
</gene>
<evidence type="ECO:0000313" key="2">
    <source>
        <dbReference type="Proteomes" id="UP000219422"/>
    </source>
</evidence>
<dbReference type="Proteomes" id="UP000219422">
    <property type="component" value="Chromosome"/>
</dbReference>
<reference evidence="1 2" key="1">
    <citation type="submission" date="2017-10" db="EMBL/GenBank/DDBJ databases">
        <title>Sphingobium yanoikuyae S72.</title>
        <authorList>
            <person name="Sanchez E."/>
            <person name="Bustos P."/>
            <person name="Mendoza P."/>
            <person name="Guo X."/>
            <person name="Mendoza A."/>
        </authorList>
    </citation>
    <scope>NUCLEOTIDE SEQUENCE [LARGE SCALE GENOMIC DNA]</scope>
    <source>
        <strain evidence="1 2">S72</strain>
    </source>
</reference>
<dbReference type="AlphaFoldDB" id="A0A291MWK2"/>
<dbReference type="EMBL" id="CP023741">
    <property type="protein sequence ID" value="ATI79467.1"/>
    <property type="molecule type" value="Genomic_DNA"/>
</dbReference>
<proteinExistence type="predicted"/>
<evidence type="ECO:0000313" key="1">
    <source>
        <dbReference type="EMBL" id="ATI79467.1"/>
    </source>
</evidence>
<protein>
    <submittedName>
        <fullName evidence="1">Uncharacterized protein</fullName>
    </submittedName>
</protein>
<organism evidence="1 2">
    <name type="scientific">Sphingobium yanoikuyae</name>
    <name type="common">Sphingomonas yanoikuyae</name>
    <dbReference type="NCBI Taxonomy" id="13690"/>
    <lineage>
        <taxon>Bacteria</taxon>
        <taxon>Pseudomonadati</taxon>
        <taxon>Pseudomonadota</taxon>
        <taxon>Alphaproteobacteria</taxon>
        <taxon>Sphingomonadales</taxon>
        <taxon>Sphingomonadaceae</taxon>
        <taxon>Sphingobium</taxon>
    </lineage>
</organism>
<name>A0A291MWK2_SPHYA</name>
<dbReference type="KEGG" id="sya:A6768_05140"/>